<dbReference type="Proteomes" id="UP000252174">
    <property type="component" value="Unassembled WGS sequence"/>
</dbReference>
<protein>
    <submittedName>
        <fullName evidence="1">Uncharacterized protein</fullName>
    </submittedName>
</protein>
<evidence type="ECO:0000313" key="2">
    <source>
        <dbReference type="Proteomes" id="UP000252174"/>
    </source>
</evidence>
<sequence>MKLQPGMMLPVTRRAYGFGAATALQRVHAVVADLIWEGVT</sequence>
<gene>
    <name evidence="1" type="ORF">DFR45_11414</name>
</gene>
<evidence type="ECO:0000313" key="1">
    <source>
        <dbReference type="EMBL" id="RCX07364.1"/>
    </source>
</evidence>
<name>A0A369AIV6_9BURK</name>
<proteinExistence type="predicted"/>
<comment type="caution">
    <text evidence="1">The sequence shown here is derived from an EMBL/GenBank/DDBJ whole genome shotgun (WGS) entry which is preliminary data.</text>
</comment>
<accession>A0A369AIV6</accession>
<dbReference type="EMBL" id="QPJU01000014">
    <property type="protein sequence ID" value="RCX07364.1"/>
    <property type="molecule type" value="Genomic_DNA"/>
</dbReference>
<keyword evidence="2" id="KW-1185">Reference proteome</keyword>
<reference evidence="1 2" key="1">
    <citation type="submission" date="2018-07" db="EMBL/GenBank/DDBJ databases">
        <title>Genomic Encyclopedia of Type Strains, Phase IV (KMG-IV): sequencing the most valuable type-strain genomes for metagenomic binning, comparative biology and taxonomic classification.</title>
        <authorList>
            <person name="Goeker M."/>
        </authorList>
    </citation>
    <scope>NUCLEOTIDE SEQUENCE [LARGE SCALE GENOMIC DNA]</scope>
    <source>
        <strain evidence="1 2">DSM 100911</strain>
    </source>
</reference>
<organism evidence="1 2">
    <name type="scientific">Extensimonas vulgaris</name>
    <dbReference type="NCBI Taxonomy" id="1031594"/>
    <lineage>
        <taxon>Bacteria</taxon>
        <taxon>Pseudomonadati</taxon>
        <taxon>Pseudomonadota</taxon>
        <taxon>Betaproteobacteria</taxon>
        <taxon>Burkholderiales</taxon>
        <taxon>Comamonadaceae</taxon>
        <taxon>Extensimonas</taxon>
    </lineage>
</organism>
<dbReference type="RefSeq" id="WP_277752696.1">
    <property type="nucleotide sequence ID" value="NZ_QPJU01000014.1"/>
</dbReference>
<dbReference type="AlphaFoldDB" id="A0A369AIV6"/>